<gene>
    <name evidence="2" type="ORF">G4L40_06135</name>
</gene>
<reference evidence="2 3" key="1">
    <citation type="submission" date="2020-02" db="EMBL/GenBank/DDBJ databases">
        <authorList>
            <person name="Chen W.-M."/>
        </authorList>
    </citation>
    <scope>NUCLEOTIDE SEQUENCE [LARGE SCALE GENOMIC DNA]</scope>
    <source>
        <strain evidence="2 3">TWA-26</strain>
    </source>
</reference>
<evidence type="ECO:0000256" key="1">
    <source>
        <dbReference type="SAM" id="Phobius"/>
    </source>
</evidence>
<keyword evidence="1" id="KW-1133">Transmembrane helix</keyword>
<keyword evidence="1" id="KW-0472">Membrane</keyword>
<protein>
    <submittedName>
        <fullName evidence="2">DUF4199 domain-containing protein</fullName>
    </submittedName>
</protein>
<accession>A0ABX0IAV3</accession>
<dbReference type="RefSeq" id="WP_166236323.1">
    <property type="nucleotide sequence ID" value="NZ_JAAJBV010000003.1"/>
</dbReference>
<keyword evidence="1" id="KW-0812">Transmembrane</keyword>
<keyword evidence="3" id="KW-1185">Reference proteome</keyword>
<dbReference type="EMBL" id="JAAJBV010000003">
    <property type="protein sequence ID" value="NHM04284.1"/>
    <property type="molecule type" value="Genomic_DNA"/>
</dbReference>
<dbReference type="Pfam" id="PF13858">
    <property type="entry name" value="DUF4199"/>
    <property type="match status" value="1"/>
</dbReference>
<feature type="transmembrane region" description="Helical" evidence="1">
    <location>
        <begin position="9"/>
        <end position="29"/>
    </location>
</feature>
<feature type="transmembrane region" description="Helical" evidence="1">
    <location>
        <begin position="136"/>
        <end position="161"/>
    </location>
</feature>
<sequence>MNKIVLKNALFGSIIVSALLAFVTIYMKANPEKEVSMMVGFSGMILAFFFVIWGIKQQRDADHGVISFGKAFKTGFFITLIISTIYVLVWLIILYNYFPNFAEHYTNMAIQKASPEEVAKVTEEMNSFKEMYKNPIWVILFTYMEILPLGIVFSLISALFLKKKTNLF</sequence>
<dbReference type="Proteomes" id="UP000761423">
    <property type="component" value="Unassembled WGS sequence"/>
</dbReference>
<proteinExistence type="predicted"/>
<name>A0ABX0IAV3_9FLAO</name>
<evidence type="ECO:0000313" key="3">
    <source>
        <dbReference type="Proteomes" id="UP000761423"/>
    </source>
</evidence>
<comment type="caution">
    <text evidence="2">The sequence shown here is derived from an EMBL/GenBank/DDBJ whole genome shotgun (WGS) entry which is preliminary data.</text>
</comment>
<feature type="transmembrane region" description="Helical" evidence="1">
    <location>
        <begin position="35"/>
        <end position="55"/>
    </location>
</feature>
<feature type="transmembrane region" description="Helical" evidence="1">
    <location>
        <begin position="76"/>
        <end position="98"/>
    </location>
</feature>
<dbReference type="InterPro" id="IPR025250">
    <property type="entry name" value="DUF4199"/>
</dbReference>
<evidence type="ECO:0000313" key="2">
    <source>
        <dbReference type="EMBL" id="NHM04284.1"/>
    </source>
</evidence>
<organism evidence="2 3">
    <name type="scientific">Flavobacterium celericrescens</name>
    <dbReference type="NCBI Taxonomy" id="2709780"/>
    <lineage>
        <taxon>Bacteria</taxon>
        <taxon>Pseudomonadati</taxon>
        <taxon>Bacteroidota</taxon>
        <taxon>Flavobacteriia</taxon>
        <taxon>Flavobacteriales</taxon>
        <taxon>Flavobacteriaceae</taxon>
        <taxon>Flavobacterium</taxon>
    </lineage>
</organism>